<protein>
    <recommendedName>
        <fullName evidence="9">2-dehydro-3-deoxyphosphooctonate aldolase</fullName>
        <ecNumber evidence="9">2.5.1.55</ecNumber>
    </recommendedName>
    <alternativeName>
        <fullName evidence="9">3-deoxy-D-manno-octulosonic acid 8-phosphate synthase</fullName>
    </alternativeName>
    <alternativeName>
        <fullName evidence="9">KDO-8-phosphate synthase</fullName>
        <shortName evidence="9">KDO 8-P synthase</shortName>
        <shortName evidence="9">KDOPS</shortName>
    </alternativeName>
    <alternativeName>
        <fullName evidence="9">Phospho-2-dehydro-3-deoxyoctonate aldolase</fullName>
    </alternativeName>
</protein>
<dbReference type="NCBIfam" id="NF009109">
    <property type="entry name" value="PRK12457.1"/>
    <property type="match status" value="1"/>
</dbReference>
<evidence type="ECO:0000256" key="5">
    <source>
        <dbReference type="ARBA" id="ARBA00022490"/>
    </source>
</evidence>
<evidence type="ECO:0000256" key="4">
    <source>
        <dbReference type="ARBA" id="ARBA00010499"/>
    </source>
</evidence>
<feature type="domain" description="DAHP synthetase I/KDSA" evidence="10">
    <location>
        <begin position="13"/>
        <end position="276"/>
    </location>
</feature>
<dbReference type="Pfam" id="PF00793">
    <property type="entry name" value="DAHP_synth_1"/>
    <property type="match status" value="1"/>
</dbReference>
<dbReference type="HAMAP" id="MF_00056">
    <property type="entry name" value="KDO8P_synth"/>
    <property type="match status" value="1"/>
</dbReference>
<gene>
    <name evidence="9" type="primary">kdsA</name>
    <name evidence="11" type="ORF">SAMN05216600_102317</name>
</gene>
<keyword evidence="7 9" id="KW-0448">Lipopolysaccharide biosynthesis</keyword>
<proteinExistence type="inferred from homology"/>
<comment type="catalytic activity">
    <reaction evidence="8 9">
        <text>D-arabinose 5-phosphate + phosphoenolpyruvate + H2O = 3-deoxy-alpha-D-manno-2-octulosonate-8-phosphate + phosphate</text>
        <dbReference type="Rhea" id="RHEA:14053"/>
        <dbReference type="ChEBI" id="CHEBI:15377"/>
        <dbReference type="ChEBI" id="CHEBI:43474"/>
        <dbReference type="ChEBI" id="CHEBI:57693"/>
        <dbReference type="ChEBI" id="CHEBI:58702"/>
        <dbReference type="ChEBI" id="CHEBI:85985"/>
        <dbReference type="EC" id="2.5.1.55"/>
    </reaction>
</comment>
<accession>A0ABY1B556</accession>
<dbReference type="PANTHER" id="PTHR21057">
    <property type="entry name" value="PHOSPHO-2-DEHYDRO-3-DEOXYHEPTONATE ALDOLASE"/>
    <property type="match status" value="1"/>
</dbReference>
<dbReference type="Proteomes" id="UP000198512">
    <property type="component" value="Unassembled WGS sequence"/>
</dbReference>
<evidence type="ECO:0000256" key="9">
    <source>
        <dbReference type="HAMAP-Rule" id="MF_00056"/>
    </source>
</evidence>
<dbReference type="InterPro" id="IPR006218">
    <property type="entry name" value="DAHP1/KDSA"/>
</dbReference>
<dbReference type="EMBL" id="FOFP01000002">
    <property type="protein sequence ID" value="SEP93292.1"/>
    <property type="molecule type" value="Genomic_DNA"/>
</dbReference>
<evidence type="ECO:0000256" key="8">
    <source>
        <dbReference type="ARBA" id="ARBA00049112"/>
    </source>
</evidence>
<reference evidence="11 12" key="1">
    <citation type="submission" date="2016-10" db="EMBL/GenBank/DDBJ databases">
        <authorList>
            <person name="Varghese N."/>
            <person name="Submissions S."/>
        </authorList>
    </citation>
    <scope>NUCLEOTIDE SEQUENCE [LARGE SCALE GENOMIC DNA]</scope>
    <source>
        <strain evidence="11 12">CIP 109853</strain>
    </source>
</reference>
<evidence type="ECO:0000313" key="11">
    <source>
        <dbReference type="EMBL" id="SEP93292.1"/>
    </source>
</evidence>
<comment type="pathway">
    <text evidence="3 9">Carbohydrate biosynthesis; 3-deoxy-D-manno-octulosonate biosynthesis; 3-deoxy-D-manno-octulosonate from D-ribulose 5-phosphate: step 2/3.</text>
</comment>
<evidence type="ECO:0000259" key="10">
    <source>
        <dbReference type="Pfam" id="PF00793"/>
    </source>
</evidence>
<dbReference type="EC" id="2.5.1.55" evidence="9"/>
<name>A0ABY1B556_9PSED</name>
<dbReference type="SUPFAM" id="SSF51569">
    <property type="entry name" value="Aldolase"/>
    <property type="match status" value="1"/>
</dbReference>
<sequence length="284" mass="31029">MTNVTQKIIKVGSIEIANDKPFVLFGGINVIESRDLAMRACEEYVRVTEKLGIPYVFKASFDKANRSSVASFRGPGLEEGMKVFEEIKKTFGVPVITDVHEPHQAQPVADVCDIIQLPAFLSRQTDLVVAMAKTGAVINIKKAQFLAPQEMKHILAKCEEAGNDQLILCERGSSFGYNNLVVDMLGFGIMKQTRYPVFFDVTHALQMPGGRADSAGGRRAQVTDLAKAGMSQGLAGLFLEAHPDPDNAKCDGPCALRLDKLEPFLTQLKQLDDLIKGFSPIETA</sequence>
<dbReference type="NCBIfam" id="TIGR01362">
    <property type="entry name" value="KDO8P_synth"/>
    <property type="match status" value="1"/>
</dbReference>
<evidence type="ECO:0000256" key="2">
    <source>
        <dbReference type="ARBA" id="ARBA00004756"/>
    </source>
</evidence>
<evidence type="ECO:0000256" key="1">
    <source>
        <dbReference type="ARBA" id="ARBA00004496"/>
    </source>
</evidence>
<evidence type="ECO:0000313" key="12">
    <source>
        <dbReference type="Proteomes" id="UP000198512"/>
    </source>
</evidence>
<keyword evidence="12" id="KW-1185">Reference proteome</keyword>
<evidence type="ECO:0000256" key="6">
    <source>
        <dbReference type="ARBA" id="ARBA00022679"/>
    </source>
</evidence>
<organism evidence="11 12">
    <name type="scientific">Pseudomonas cuatrocienegasensis</name>
    <dbReference type="NCBI Taxonomy" id="543360"/>
    <lineage>
        <taxon>Bacteria</taxon>
        <taxon>Pseudomonadati</taxon>
        <taxon>Pseudomonadota</taxon>
        <taxon>Gammaproteobacteria</taxon>
        <taxon>Pseudomonadales</taxon>
        <taxon>Pseudomonadaceae</taxon>
        <taxon>Pseudomonas</taxon>
    </lineage>
</organism>
<evidence type="ECO:0000256" key="7">
    <source>
        <dbReference type="ARBA" id="ARBA00022985"/>
    </source>
</evidence>
<evidence type="ECO:0000256" key="3">
    <source>
        <dbReference type="ARBA" id="ARBA00004845"/>
    </source>
</evidence>
<comment type="pathway">
    <text evidence="2">Bacterial outer membrane biogenesis; lipopolysaccharide biosynthesis.</text>
</comment>
<comment type="caution">
    <text evidence="11">The sequence shown here is derived from an EMBL/GenBank/DDBJ whole genome shotgun (WGS) entry which is preliminary data.</text>
</comment>
<comment type="similarity">
    <text evidence="4 9">Belongs to the KdsA family.</text>
</comment>
<dbReference type="InterPro" id="IPR013785">
    <property type="entry name" value="Aldolase_TIM"/>
</dbReference>
<comment type="subcellular location">
    <subcellularLocation>
        <location evidence="1 9">Cytoplasm</location>
    </subcellularLocation>
</comment>
<dbReference type="Gene3D" id="3.20.20.70">
    <property type="entry name" value="Aldolase class I"/>
    <property type="match status" value="1"/>
</dbReference>
<dbReference type="NCBIfam" id="NF003543">
    <property type="entry name" value="PRK05198.1"/>
    <property type="match status" value="1"/>
</dbReference>
<keyword evidence="6 9" id="KW-0808">Transferase</keyword>
<keyword evidence="5 9" id="KW-0963">Cytoplasm</keyword>
<dbReference type="InterPro" id="IPR006269">
    <property type="entry name" value="KDO8P_synthase"/>
</dbReference>